<dbReference type="Pfam" id="PF07517">
    <property type="entry name" value="SecA_DEAD"/>
    <property type="match status" value="1"/>
</dbReference>
<dbReference type="OrthoDB" id="7993621at2759"/>
<feature type="repeat" description="TPR" evidence="4">
    <location>
        <begin position="2437"/>
        <end position="2470"/>
    </location>
</feature>
<dbReference type="GO" id="GO:0005524">
    <property type="term" value="F:ATP binding"/>
    <property type="evidence" value="ECO:0007669"/>
    <property type="project" value="InterPro"/>
</dbReference>
<dbReference type="PANTHER" id="PTHR30612">
    <property type="entry name" value="SECA INNER MEMBRANE COMPONENT OF SEC PROTEIN SECRETION SYSTEM"/>
    <property type="match status" value="1"/>
</dbReference>
<evidence type="ECO:0000259" key="7">
    <source>
        <dbReference type="PROSITE" id="PS51192"/>
    </source>
</evidence>
<evidence type="ECO:0008006" key="12">
    <source>
        <dbReference type="Google" id="ProtNLM"/>
    </source>
</evidence>
<keyword evidence="3" id="KW-0811">Translocation</keyword>
<name>A0A8S9XBL1_APOLU</name>
<dbReference type="PROSITE" id="PS51196">
    <property type="entry name" value="SECA_MOTOR_DEAD"/>
    <property type="match status" value="1"/>
</dbReference>
<dbReference type="InterPro" id="IPR001650">
    <property type="entry name" value="Helicase_C-like"/>
</dbReference>
<evidence type="ECO:0000256" key="6">
    <source>
        <dbReference type="SAM" id="MobiDB-lite"/>
    </source>
</evidence>
<dbReference type="InterPro" id="IPR014001">
    <property type="entry name" value="Helicase_ATP-bd"/>
</dbReference>
<comment type="caution">
    <text evidence="10">The sequence shown here is derived from an EMBL/GenBank/DDBJ whole genome shotgun (WGS) entry which is preliminary data.</text>
</comment>
<feature type="coiled-coil region" evidence="5">
    <location>
        <begin position="120"/>
        <end position="147"/>
    </location>
</feature>
<dbReference type="InterPro" id="IPR000185">
    <property type="entry name" value="SecA"/>
</dbReference>
<dbReference type="GO" id="GO:0016020">
    <property type="term" value="C:membrane"/>
    <property type="evidence" value="ECO:0007669"/>
    <property type="project" value="InterPro"/>
</dbReference>
<reference evidence="10" key="1">
    <citation type="journal article" date="2021" name="Mol. Ecol. Resour.">
        <title>Apolygus lucorum genome provides insights into omnivorousness and mesophyll feeding.</title>
        <authorList>
            <person name="Liu Y."/>
            <person name="Liu H."/>
            <person name="Wang H."/>
            <person name="Huang T."/>
            <person name="Liu B."/>
            <person name="Yang B."/>
            <person name="Yin L."/>
            <person name="Li B."/>
            <person name="Zhang Y."/>
            <person name="Zhang S."/>
            <person name="Jiang F."/>
            <person name="Zhang X."/>
            <person name="Ren Y."/>
            <person name="Wang B."/>
            <person name="Wang S."/>
            <person name="Lu Y."/>
            <person name="Wu K."/>
            <person name="Fan W."/>
            <person name="Wang G."/>
        </authorList>
    </citation>
    <scope>NUCLEOTIDE SEQUENCE</scope>
    <source>
        <strain evidence="10">12Hb</strain>
    </source>
</reference>
<evidence type="ECO:0000256" key="1">
    <source>
        <dbReference type="ARBA" id="ARBA00022490"/>
    </source>
</evidence>
<dbReference type="InterPro" id="IPR019734">
    <property type="entry name" value="TPR_rpt"/>
</dbReference>
<feature type="domain" description="SecA family profile" evidence="9">
    <location>
        <begin position="1666"/>
        <end position="2332"/>
    </location>
</feature>
<feature type="region of interest" description="Disordered" evidence="6">
    <location>
        <begin position="917"/>
        <end position="938"/>
    </location>
</feature>
<dbReference type="Proteomes" id="UP000466442">
    <property type="component" value="Linkage Group LG9"/>
</dbReference>
<dbReference type="InterPro" id="IPR027417">
    <property type="entry name" value="P-loop_NTPase"/>
</dbReference>
<sequence length="3863" mass="439600">MKKKKLELSSDCVESVVNDLCGRRFEPEEWLVIAVSKLNKQFKDLRHDLRQNKNTWSSLHYNKRLVFHYYNVSSTFNDLLRNHKVDSQSVVQWTDKCRVILKEFPEHQKTEDLLKLSVCVESALKEVERVQSKLRAARDALKNSSEEADLQKAAASIIALGDFADDAALTEYFSRCGRAEKKRVERTIWNVFLLRVIAFLEDCISDPRSNPISAVIHARSLGKAYFAAGSPNLGNKYDNSSGRLMKTCLSSKNHNTDDKPKLKNLISEQVKDKRNLQQVKNVIEELYSRPLSSIDIAYIERKYSKFCSREFVDELEAFFVTLKENKNSEIIMRVLPELKLCDSLLRIPHPLNQLDYFTLLKPNYKLLEPEDALKSLKTMKIKCFEVVLEYVEMARKELTFIEALIDFMDSFKDTQYLECALDLRHFCLTESPFGDFIRRVMNLELGEFGPDLIVVQQAAEQLQNENDMFYVQKFKECVLSYLKAPEIQRTHIDGRVVLEVKGKKIVLSEILRQEQFDEILSCERPHCEEVRFVATNAIHLDVDFDRSKWHGKNIVVMTKTIFVHGKISWDVSGNDGKELFSSGAGTGESGVGNEGKDGEAGESGGNVLILSDSIVNSNDLTIISHGGAGGKGQTGGDGRDGLHGESIDEKSFCSKFPPTAKFAEKRRDRAILTTLQSILGLHSSIKVKWYERPVTEVSKYIPFATVYKQHILADSVCTEKNLDNIMKDLKTSVDSIDLHDLFRGNIFIEAVTDRGNEITFSFQRGELTTNCQSFLLFKGSNGKPGFKGGECGLGGEGGFPGEINIRLTRDSCQPNELPLCTKEGSPGAEGAPGLGGKYGNHGKNGSDLGYLDYSVSGLMTSTWPKNYGFNGCSKISLNYYETDDDRIWCPYRRYYKCSAYAGFEASSNQLTVSKKYQERATKTNNTSRDTQSKATRKKTISHSQVVGLYQQEFSSIEKASLRNLYDELDNTNAQAVLAIEENRKIQDEVAIKTQMMRCATFRQQRNRKKEPETVISADMQNTVDNVDVLMDAILENPQHDDKWLALSRVCVTKPHLDVLYEVLQNLKREREGDSTVIYVEGLLLEKCRFVCLGEISRDLESRGTPIESSVSDIDLVDGIRYLKKSDIETDEISHPILGRLNQYIFRNVEEQREKLSKFCRNEIFSISPSSVLKLFKTFILDEGFLEKSTHSTKWFEKYRYFTDKEKLGFPIFPESLEKLDREFISCISSCDSEVISDFIRYIETKGSESISCLELLAFIYNVNIRVYGSIENQRFSYVLKENLNPDCRLTYHLLIDSDKNRTLLEIDVDFWKLEMQRETNGVLFSKIIESTEQIMKKEEFDAFLDTKTYLSNEKFVVDEGLKLLPVHGLKTTVDGILQHFVNIEDRFLLEPQLYKLSPDYLGRSDILENILKRFRIEGNHVSAQELLRLVNSVLQSAAERKNNLNTYRWLVAAYPQDQWISELLLMDIETLFKRSLPEKTKWRQYLRKIGNKALLIVVRDKLRAADTEKPLSLATIGEIFYLLSEIPTKKLQIGDLDLAEWPYALKEKYWKYRLSSLTSWKEDELLTCAYFTLAIENVFGSQIIDKFIQLLIGKKFKISPAEFNSILSNFKDERWNLSDVELKILSKCSTIKKWTDKMLHKYHAQMQVRDTNNLVELVKVNANTSSNVKAMLPKVRDLLNNVGKSDFCSTICLERKSIRKYSENDVLSWVQSFKNRIESFSEEEEKTRFLDSINGEALAVITRGIELKRGFRLRDTQRLTVMILLQNARSTLAQVATGEGKSLIVVAASIIKALKGDKVDIITSSSVLARRDATDNADIYNLFQVDVSHNCNDDVEVRKTAYSSNQVVYGDLSDFQRDYLLHEFYNINVLGDRNFVSVIVDEVDSMLLDKGNNMLYLSHGIPGLDKLESVYLYIWRWINRPCCDRTGVLTTFDANAIKASVMYDLFGTIEKKDIKALDVAMTNVQAGSIWERLVQHKIIDSQSRPTTDRVDRRQIEKALSPDFIKYTDRLHYLFMECLSRDRQIQVPNCLKPFVELHLDKWIANAIRAYFMKAGEDYVVDVDRTGTSADRNPNIIIIDKDTGTDQTNSQWVEALHQFLQLKHNCKLSVQSLKAVFISNVSYFKLYDNLYGLTGTLGSKGERKLLEDVHEADFVTIPTAKPKQFYEHLPIVCGGEAEWCRRILEESKRFVWKSKRSVLIVCESVNDVELLCQSLGVNETFTVHKYTREYEEFDVTQSHQELGAGHIIVATNLAGRGTDIKINSDLKSTGGLHVILSYLPNNARIEQQAFGRAARCGDEGSGQLIIKSHGVKAGASAIIRLKNQRDREELERISKIKWFYENRICAEEKCFSRFKLQYKTLRNQLQVVHSFTPKEVQDILLQTCIDKWAFWLDGNSDLINLSSSKSRKALDKSLNEFISQLTHESKSEDDWIAWVDDYPVPMVKLAKFFLREQKFGKAVKLFDSVIQAEPNFSVAAHYYKAGALGKMINWESTSEDRENKSKLENQLIQAAKLFDKLGNEAMMNSAVISKIKSSNKQTIIQINAYEEQNKNVANLYHLFSQSIGDILGHAVLPRSFVNYSVKDPLASKLNQYFLTDGTLNQSSVSKQKMTQSEMEDLSCGYGILLSDLNVFLNRWDNKTIKSFRGFKADMKHSLCLPSKEKFWKELIRLDFLSDEVKYVIVDDKKLSEVDPSLLDSLKEISKTAPKHELVQEDGYLFLNSEQLPDQKTLGIVFLKEEFVDLLGRERYLVLKSREVLHFNNKCQLRVNEIEADQTRAPKYFSSYDSISVQDFVRNRVSEKEAEIVLQELADKQIIERRSGSYLYRLATDFSQIDNVNLNIPVYEPIAKSLLYTRFAYRIALQKIASQIHDGVAVSLHLKTKPYLSLFWDLYECKVISPIKVSKGKHCKESVQNSLTSTFERSKLARLLNNDECVPQEDTEDLIEQLISKNWLKEQTSVFSSTKLEINQDKGEWGTLDHKYCAFEKTAKKILNDLLELSSETTLTHIVSCLGRLKSNLHNLDVPSFGSEALTEAFPSGDFLNAQEMYSFISNGLGEILILEEKTYTLRMMLNTTLVICMGICQIAIGAIIDMWSVGAMTYVGNAFISEGISDIIFAISAMRSGYFSWDDYGKHKIESMVLTVASAGIGAYWSRGTKLSRVGNKLCAPGAMIGEVKASQTVGAQVLRTADKSIGKEIIKHISLKTIEGVGFGLANMAVDSTVDNCLQGLCDGIASEIMTNVEDEFKSHNIASVLRRAFEVLGENDARDMVSNLTQTFFGKASKWKEFESITGKIFSTVIKGISEATSKKVQSGQSTGKISLLVQNLSRVSVWGSRVVHLQEVRAITSRLLNELSKEINKIVANKTPVDAQGESNFDSFEREVLKDLKSQISARCGQIINHELVNPLLKEGAHSLVRLGGRKIKDFYRSCKEGGYTELFDEYKRQFEESVEMAGDDVQAVQAITKEYHENLLSLLSKTRNPKLFSDIIMENVPMDMTCLQAFVKMMPFILQRQGIRERVSIVVEKGDEVSQVFASGSEDAVERVIRLRVNNNHFEVVGSDGNQQVGSNPASNNCLYFALSEHFDLGLTEDQFRNATARMIREDEEMRIIIEKGWHEYGIAVKMYGGAHPYDHGEKDDWSFNSKVDVDLCRGKWVDTENGKEWEENSLSLKELHSQRTEAYRKALQKINEIVTGNSGNSDWNKCKLLHPLGRVHPRDFEATIYDTVRVQKDFGAIGGALYPVEFKTDIRVKQGGFEYHYEVEINTDVVYRGQSGPQGPHIGFSVTRKGKQGPESVTGHCLINSAGNEHLPHRAKEHENIRGIYHVSDGVPEAVMRIPVRKLFHGPNRTTTHLERDGGQSPRNRSYPSAHY</sequence>
<feature type="coiled-coil region" evidence="5">
    <location>
        <begin position="961"/>
        <end position="988"/>
    </location>
</feature>
<dbReference type="SUPFAM" id="SSF52540">
    <property type="entry name" value="P-loop containing nucleoside triphosphate hydrolases"/>
    <property type="match status" value="2"/>
</dbReference>
<proteinExistence type="predicted"/>
<keyword evidence="2" id="KW-0653">Protein transport</keyword>
<keyword evidence="5" id="KW-0175">Coiled coil</keyword>
<feature type="compositionally biased region" description="Gly residues" evidence="6">
    <location>
        <begin position="584"/>
        <end position="593"/>
    </location>
</feature>
<keyword evidence="2" id="KW-0813">Transport</keyword>
<dbReference type="GO" id="GO:0017038">
    <property type="term" value="P:protein import"/>
    <property type="evidence" value="ECO:0007669"/>
    <property type="project" value="InterPro"/>
</dbReference>
<dbReference type="InterPro" id="IPR014018">
    <property type="entry name" value="SecA_motor_DEAD"/>
</dbReference>
<feature type="domain" description="Helicase ATP-binding" evidence="7">
    <location>
        <begin position="1762"/>
        <end position="1898"/>
    </location>
</feature>
<dbReference type="PROSITE" id="PS51192">
    <property type="entry name" value="HELICASE_ATP_BIND_1"/>
    <property type="match status" value="1"/>
</dbReference>
<keyword evidence="4" id="KW-0802">TPR repeat</keyword>
<dbReference type="PROSITE" id="PS50005">
    <property type="entry name" value="TPR"/>
    <property type="match status" value="1"/>
</dbReference>
<dbReference type="SMART" id="SM00957">
    <property type="entry name" value="SecA_DEAD"/>
    <property type="match status" value="1"/>
</dbReference>
<gene>
    <name evidence="10" type="ORF">GE061_019854</name>
</gene>
<feature type="region of interest" description="Disordered" evidence="6">
    <location>
        <begin position="581"/>
        <end position="600"/>
    </location>
</feature>
<evidence type="ECO:0000256" key="5">
    <source>
        <dbReference type="SAM" id="Coils"/>
    </source>
</evidence>
<keyword evidence="11" id="KW-1185">Reference proteome</keyword>
<feature type="compositionally biased region" description="Polar residues" evidence="6">
    <location>
        <begin position="3852"/>
        <end position="3863"/>
    </location>
</feature>
<evidence type="ECO:0000256" key="2">
    <source>
        <dbReference type="ARBA" id="ARBA00022927"/>
    </source>
</evidence>
<dbReference type="Pfam" id="PF00271">
    <property type="entry name" value="Helicase_C"/>
    <property type="match status" value="1"/>
</dbReference>
<dbReference type="PROSITE" id="PS51194">
    <property type="entry name" value="HELICASE_CTER"/>
    <property type="match status" value="1"/>
</dbReference>
<dbReference type="InterPro" id="IPR011115">
    <property type="entry name" value="SecA_DEAD"/>
</dbReference>
<dbReference type="GO" id="GO:0006886">
    <property type="term" value="P:intracellular protein transport"/>
    <property type="evidence" value="ECO:0007669"/>
    <property type="project" value="InterPro"/>
</dbReference>
<accession>A0A8S9XBL1</accession>
<evidence type="ECO:0000256" key="3">
    <source>
        <dbReference type="ARBA" id="ARBA00023010"/>
    </source>
</evidence>
<dbReference type="GO" id="GO:0006605">
    <property type="term" value="P:protein targeting"/>
    <property type="evidence" value="ECO:0007669"/>
    <property type="project" value="InterPro"/>
</dbReference>
<evidence type="ECO:0000313" key="10">
    <source>
        <dbReference type="EMBL" id="KAF6205681.1"/>
    </source>
</evidence>
<evidence type="ECO:0000259" key="9">
    <source>
        <dbReference type="PROSITE" id="PS51196"/>
    </source>
</evidence>
<organism evidence="10 11">
    <name type="scientific">Apolygus lucorum</name>
    <name type="common">Small green plant bug</name>
    <name type="synonym">Lygocoris lucorum</name>
    <dbReference type="NCBI Taxonomy" id="248454"/>
    <lineage>
        <taxon>Eukaryota</taxon>
        <taxon>Metazoa</taxon>
        <taxon>Ecdysozoa</taxon>
        <taxon>Arthropoda</taxon>
        <taxon>Hexapoda</taxon>
        <taxon>Insecta</taxon>
        <taxon>Pterygota</taxon>
        <taxon>Neoptera</taxon>
        <taxon>Paraneoptera</taxon>
        <taxon>Hemiptera</taxon>
        <taxon>Heteroptera</taxon>
        <taxon>Panheteroptera</taxon>
        <taxon>Cimicomorpha</taxon>
        <taxon>Miridae</taxon>
        <taxon>Mirini</taxon>
        <taxon>Apolygus</taxon>
    </lineage>
</organism>
<dbReference type="PRINTS" id="PR00906">
    <property type="entry name" value="SECA"/>
</dbReference>
<dbReference type="Gene3D" id="3.90.1440.10">
    <property type="entry name" value="SecA, preprotein cross-linking domain"/>
    <property type="match status" value="1"/>
</dbReference>
<dbReference type="Gene3D" id="3.40.50.300">
    <property type="entry name" value="P-loop containing nucleotide triphosphate hydrolases"/>
    <property type="match status" value="2"/>
</dbReference>
<protein>
    <recommendedName>
        <fullName evidence="12">Protein translocase subunit SecA</fullName>
    </recommendedName>
</protein>
<evidence type="ECO:0000256" key="4">
    <source>
        <dbReference type="PROSITE-ProRule" id="PRU00339"/>
    </source>
</evidence>
<evidence type="ECO:0000259" key="8">
    <source>
        <dbReference type="PROSITE" id="PS51194"/>
    </source>
</evidence>
<evidence type="ECO:0000313" key="11">
    <source>
        <dbReference type="Proteomes" id="UP000466442"/>
    </source>
</evidence>
<dbReference type="PANTHER" id="PTHR30612:SF0">
    <property type="entry name" value="CHLOROPLAST PROTEIN-TRANSPORTING ATPASE"/>
    <property type="match status" value="1"/>
</dbReference>
<feature type="compositionally biased region" description="Polar residues" evidence="6">
    <location>
        <begin position="922"/>
        <end position="933"/>
    </location>
</feature>
<feature type="domain" description="Helicase C-terminal" evidence="8">
    <location>
        <begin position="2184"/>
        <end position="2360"/>
    </location>
</feature>
<feature type="region of interest" description="Disordered" evidence="6">
    <location>
        <begin position="3835"/>
        <end position="3863"/>
    </location>
</feature>
<dbReference type="EMBL" id="WIXP02000009">
    <property type="protein sequence ID" value="KAF6205681.1"/>
    <property type="molecule type" value="Genomic_DNA"/>
</dbReference>
<dbReference type="SMART" id="SM00490">
    <property type="entry name" value="HELICc"/>
    <property type="match status" value="1"/>
</dbReference>
<keyword evidence="1" id="KW-0963">Cytoplasm</keyword>